<name>A0AAW1H3Z4_SAPOF</name>
<keyword evidence="2" id="KW-1133">Transmembrane helix</keyword>
<proteinExistence type="predicted"/>
<dbReference type="EMBL" id="JBDFQZ010000013">
    <property type="protein sequence ID" value="KAK9670190.1"/>
    <property type="molecule type" value="Genomic_DNA"/>
</dbReference>
<dbReference type="EMBL" id="JBDFQZ010000013">
    <property type="protein sequence ID" value="KAK9670189.1"/>
    <property type="molecule type" value="Genomic_DNA"/>
</dbReference>
<sequence>MPTLSAIQLDRFLEPGATAKTTTFKKNKEKVLEEEDEFPKLQRRNTTSLIPDDIDFSSSRRSVDVPPPYPNLRRRNSAVNSPRFSKTPVRTHISPALYTTPEPTPLPLSPTSSFPPSSPFLINHKRRGPRFSKSFSEQNVAENMADVGRTRSLSEENVSLERIEDEVDEAVDKVNGDVTAVVTVEGENDGGNGGIVEVGDGGKKQSSGVSSERELGDGEDFFDPQESMSFSSSIDMEDYGAERSAKVTTPMGEFYDAWEELSSDSGRQSASRSLSDVETELREMRLTLLMEIEKRKHVEESLQNMQSQWQMLRQKVATAGVDLPADLAVEEGQSDESITDDICRQIHLVRFVSESIGRGTAKAEVEAEMEAQLEAKNFEIARLCDRLHYYETMNREMSQRNQEAVEIARRERQKRRRRQKWVWGSIATAVTLGTAALAWSYFPGGKGSSATKPAQVSKPDTDVQ</sequence>
<accession>A0AAW1H3Z4</accession>
<feature type="transmembrane region" description="Helical" evidence="2">
    <location>
        <begin position="421"/>
        <end position="442"/>
    </location>
</feature>
<feature type="region of interest" description="Disordered" evidence="1">
    <location>
        <begin position="445"/>
        <end position="464"/>
    </location>
</feature>
<feature type="region of interest" description="Disordered" evidence="1">
    <location>
        <begin position="184"/>
        <end position="227"/>
    </location>
</feature>
<evidence type="ECO:0000256" key="1">
    <source>
        <dbReference type="SAM" id="MobiDB-lite"/>
    </source>
</evidence>
<feature type="region of interest" description="Disordered" evidence="1">
    <location>
        <begin position="20"/>
        <end position="87"/>
    </location>
</feature>
<evidence type="ECO:0008006" key="5">
    <source>
        <dbReference type="Google" id="ProtNLM"/>
    </source>
</evidence>
<comment type="caution">
    <text evidence="3">The sequence shown here is derived from an EMBL/GenBank/DDBJ whole genome shotgun (WGS) entry which is preliminary data.</text>
</comment>
<evidence type="ECO:0000313" key="4">
    <source>
        <dbReference type="Proteomes" id="UP001443914"/>
    </source>
</evidence>
<reference evidence="3 4" key="1">
    <citation type="submission" date="2024-03" db="EMBL/GenBank/DDBJ databases">
        <title>WGS assembly of Saponaria officinalis var. Norfolk2.</title>
        <authorList>
            <person name="Jenkins J."/>
            <person name="Shu S."/>
            <person name="Grimwood J."/>
            <person name="Barry K."/>
            <person name="Goodstein D."/>
            <person name="Schmutz J."/>
            <person name="Leebens-Mack J."/>
            <person name="Osbourn A."/>
        </authorList>
    </citation>
    <scope>NUCLEOTIDE SEQUENCE [LARGE SCALE GENOMIC DNA]</scope>
    <source>
        <strain evidence="4">cv. Norfolk2</strain>
        <strain evidence="3">JIC</strain>
        <tissue evidence="3">Leaf</tissue>
    </source>
</reference>
<protein>
    <recommendedName>
        <fullName evidence="5">Netrin receptor DCC</fullName>
    </recommendedName>
</protein>
<keyword evidence="4" id="KW-1185">Reference proteome</keyword>
<dbReference type="PANTHER" id="PTHR35490:SF2">
    <property type="entry name" value="BACTERIOPHAGE N4 ADSORPTION B PROTEIN"/>
    <property type="match status" value="1"/>
</dbReference>
<dbReference type="AlphaFoldDB" id="A0AAW1H3Z4"/>
<dbReference type="Proteomes" id="UP001443914">
    <property type="component" value="Unassembled WGS sequence"/>
</dbReference>
<keyword evidence="2" id="KW-0472">Membrane</keyword>
<keyword evidence="2" id="KW-0812">Transmembrane</keyword>
<evidence type="ECO:0000313" key="3">
    <source>
        <dbReference type="EMBL" id="KAK9670189.1"/>
    </source>
</evidence>
<dbReference type="PANTHER" id="PTHR35490">
    <property type="entry name" value="BACTERIOPHAGE N4 ADSORPTION B PROTEIN"/>
    <property type="match status" value="1"/>
</dbReference>
<organism evidence="3 4">
    <name type="scientific">Saponaria officinalis</name>
    <name type="common">Common soapwort</name>
    <name type="synonym">Lychnis saponaria</name>
    <dbReference type="NCBI Taxonomy" id="3572"/>
    <lineage>
        <taxon>Eukaryota</taxon>
        <taxon>Viridiplantae</taxon>
        <taxon>Streptophyta</taxon>
        <taxon>Embryophyta</taxon>
        <taxon>Tracheophyta</taxon>
        <taxon>Spermatophyta</taxon>
        <taxon>Magnoliopsida</taxon>
        <taxon>eudicotyledons</taxon>
        <taxon>Gunneridae</taxon>
        <taxon>Pentapetalae</taxon>
        <taxon>Caryophyllales</taxon>
        <taxon>Caryophyllaceae</taxon>
        <taxon>Caryophylleae</taxon>
        <taxon>Saponaria</taxon>
    </lineage>
</organism>
<evidence type="ECO:0000256" key="2">
    <source>
        <dbReference type="SAM" id="Phobius"/>
    </source>
</evidence>
<gene>
    <name evidence="3" type="ORF">RND81_13G184300</name>
</gene>